<dbReference type="NCBIfam" id="NF009520">
    <property type="entry name" value="PRK12881.1"/>
    <property type="match status" value="1"/>
</dbReference>
<evidence type="ECO:0000256" key="11">
    <source>
        <dbReference type="RuleBase" id="RU361275"/>
    </source>
</evidence>
<dbReference type="InterPro" id="IPR018136">
    <property type="entry name" value="Aconitase_4Fe-4S_BS"/>
</dbReference>
<protein>
    <recommendedName>
        <fullName evidence="11">Aconitate hydratase</fullName>
        <shortName evidence="11">Aconitase</shortName>
        <ecNumber evidence="11">4.2.1.3</ecNumber>
    </recommendedName>
</protein>
<evidence type="ECO:0000256" key="9">
    <source>
        <dbReference type="ARBA" id="ARBA00023014"/>
    </source>
</evidence>
<reference evidence="14 15" key="1">
    <citation type="submission" date="2023-07" db="EMBL/GenBank/DDBJ databases">
        <title>Genomic Encyclopedia of Type Strains, Phase IV (KMG-IV): sequencing the most valuable type-strain genomes for metagenomic binning, comparative biology and taxonomic classification.</title>
        <authorList>
            <person name="Goeker M."/>
        </authorList>
    </citation>
    <scope>NUCLEOTIDE SEQUENCE [LARGE SCALE GENOMIC DNA]</scope>
    <source>
        <strain evidence="14 15">DSM 19619</strain>
    </source>
</reference>
<keyword evidence="8 11" id="KW-0408">Iron</keyword>
<keyword evidence="6 11" id="KW-0004">4Fe-4S</keyword>
<sequence>MPPALSKDRELTVEGRRHRICPFSDLPGDLAARAERLPFVVRILLENVLRHVGRNDVTMDDAVRLAGWDPAAEAVTEVPFHPARVLMQDYTGIPTLVDLAAMRDAMAALGHDARIVNPQIPVDLVIDHSLIVDEAGHAGAAAINLEHEYRRNRERYHLAKWAERNFSGMRVVPPGRGILHQINIEAIAKVVRSEPGSDGAAFAFPDTMVGTDSHSTMVNGIGVLGWGVGGIEAEAAMLGLPLVVPLRRVHGVRLEGELREGVTATDLVLTLTERLRAVGVVDAFVEFFGPGLAGLAVVDRVTIANMAPEYGSSCAFFPVDQQTLAYLGGTGRPPEAVALVEAYARAQGLWRDASDPERLYSGVTAFDLCAVEPCAAGPRRPQDRVPLAAIADSFRAAMNVEAPGDRLPADGMRDGAVVIAAVTSCTNTSNPHVMVAAGLLARKAVAAGLRTKPWVKTSLTPGSRVVGAYLRDSGLQADLDRLGFQIAGYGCATCGGNSGRLAEAIEADIEARGIVAAAVLSGNRNFEARIHPLARANYLMSPPLVVAYALAGNVTVDLTTEPLGCGADGRPLFLRDIWPSSAEIEAVLAATVSPGLFRSKYERLFEGDPKWQALEAPPGSRFPWDAASTYIRRPPYFDGHEPEASAPQDVRGARCLVMLADSITTDHISPVGDISPTSPAGRFLQDRQVGPRDFNAYGSRRSNHEVMVRGTFANIRLRNELVPGHEGGVTRDLETGEILPIYDAAMAYAARGVPFVIVAGRDYGAGSSRDWAAKGTRLLGVRAVLAESFERIHRANLISMGVLPLQFPPGTDRRSLALTGSEWFDIPDLAARLAPGAEVPVFIRRTDGTVETVVMRSRIDTANESKVLAGGGILPFVLRRLSARAGAAPDIEKDVA</sequence>
<dbReference type="InterPro" id="IPR015928">
    <property type="entry name" value="Aconitase/3IPM_dehydase_swvl"/>
</dbReference>
<dbReference type="InterPro" id="IPR001030">
    <property type="entry name" value="Acoase/IPM_deHydtase_lsu_aba"/>
</dbReference>
<dbReference type="NCBIfam" id="NF006757">
    <property type="entry name" value="PRK09277.1"/>
    <property type="match status" value="1"/>
</dbReference>
<evidence type="ECO:0000256" key="7">
    <source>
        <dbReference type="ARBA" id="ARBA00022723"/>
    </source>
</evidence>
<comment type="function">
    <text evidence="11">Catalyzes the isomerization of citrate to isocitrate via cis-aconitate.</text>
</comment>
<evidence type="ECO:0000256" key="5">
    <source>
        <dbReference type="ARBA" id="ARBA00007185"/>
    </source>
</evidence>
<dbReference type="Proteomes" id="UP001242480">
    <property type="component" value="Unassembled WGS sequence"/>
</dbReference>
<dbReference type="EC" id="4.2.1.3" evidence="11"/>
<evidence type="ECO:0000256" key="6">
    <source>
        <dbReference type="ARBA" id="ARBA00022485"/>
    </source>
</evidence>
<dbReference type="InterPro" id="IPR015931">
    <property type="entry name" value="Acnase/IPM_dHydase_lsu_aba_1/3"/>
</dbReference>
<dbReference type="EMBL" id="JAUSVX010000031">
    <property type="protein sequence ID" value="MDQ0475223.1"/>
    <property type="molecule type" value="Genomic_DNA"/>
</dbReference>
<dbReference type="SUPFAM" id="SSF52016">
    <property type="entry name" value="LeuD/IlvD-like"/>
    <property type="match status" value="1"/>
</dbReference>
<comment type="cofactor">
    <cofactor evidence="2">
        <name>[4Fe-4S] cluster</name>
        <dbReference type="ChEBI" id="CHEBI:49883"/>
    </cofactor>
</comment>
<evidence type="ECO:0000259" key="13">
    <source>
        <dbReference type="Pfam" id="PF00694"/>
    </source>
</evidence>
<dbReference type="NCBIfam" id="TIGR01341">
    <property type="entry name" value="aconitase_1"/>
    <property type="match status" value="1"/>
</dbReference>
<dbReference type="PRINTS" id="PR00415">
    <property type="entry name" value="ACONITASE"/>
</dbReference>
<comment type="catalytic activity">
    <reaction evidence="1">
        <text>(2S,3R)-3-hydroxybutane-1,2,3-tricarboxylate = 2-methyl-cis-aconitate + H2O</text>
        <dbReference type="Rhea" id="RHEA:17941"/>
        <dbReference type="ChEBI" id="CHEBI:15377"/>
        <dbReference type="ChEBI" id="CHEBI:57429"/>
        <dbReference type="ChEBI" id="CHEBI:57872"/>
        <dbReference type="EC" id="4.2.1.99"/>
    </reaction>
</comment>
<feature type="domain" description="Aconitase/3-isopropylmalate dehydratase large subunit alpha/beta/alpha" evidence="12">
    <location>
        <begin position="77"/>
        <end position="552"/>
    </location>
</feature>
<gene>
    <name evidence="14" type="ORF">QO011_008265</name>
</gene>
<evidence type="ECO:0000256" key="10">
    <source>
        <dbReference type="ARBA" id="ARBA00023501"/>
    </source>
</evidence>
<dbReference type="Pfam" id="PF00694">
    <property type="entry name" value="Aconitase_C"/>
    <property type="match status" value="1"/>
</dbReference>
<dbReference type="Gene3D" id="6.10.190.10">
    <property type="match status" value="1"/>
</dbReference>
<name>A0ABU0JLS9_9HYPH</name>
<evidence type="ECO:0000259" key="12">
    <source>
        <dbReference type="Pfam" id="PF00330"/>
    </source>
</evidence>
<dbReference type="RefSeq" id="WP_307286142.1">
    <property type="nucleotide sequence ID" value="NZ_JAUSVX010000031.1"/>
</dbReference>
<dbReference type="InterPro" id="IPR006249">
    <property type="entry name" value="Aconitase/IRP2"/>
</dbReference>
<evidence type="ECO:0000313" key="14">
    <source>
        <dbReference type="EMBL" id="MDQ0475223.1"/>
    </source>
</evidence>
<evidence type="ECO:0000256" key="8">
    <source>
        <dbReference type="ARBA" id="ARBA00023004"/>
    </source>
</evidence>
<evidence type="ECO:0000256" key="2">
    <source>
        <dbReference type="ARBA" id="ARBA00001966"/>
    </source>
</evidence>
<dbReference type="InterPro" id="IPR036008">
    <property type="entry name" value="Aconitase_4Fe-4S_dom"/>
</dbReference>
<evidence type="ECO:0000313" key="15">
    <source>
        <dbReference type="Proteomes" id="UP001242480"/>
    </source>
</evidence>
<evidence type="ECO:0000256" key="3">
    <source>
        <dbReference type="ARBA" id="ARBA00004717"/>
    </source>
</evidence>
<accession>A0ABU0JLS9</accession>
<organism evidence="14 15">
    <name type="scientific">Labrys wisconsinensis</name>
    <dbReference type="NCBI Taxonomy" id="425677"/>
    <lineage>
        <taxon>Bacteria</taxon>
        <taxon>Pseudomonadati</taxon>
        <taxon>Pseudomonadota</taxon>
        <taxon>Alphaproteobacteria</taxon>
        <taxon>Hyphomicrobiales</taxon>
        <taxon>Xanthobacteraceae</taxon>
        <taxon>Labrys</taxon>
    </lineage>
</organism>
<keyword evidence="9 11" id="KW-0411">Iron-sulfur</keyword>
<comment type="catalytic activity">
    <reaction evidence="10 11">
        <text>citrate = D-threo-isocitrate</text>
        <dbReference type="Rhea" id="RHEA:10336"/>
        <dbReference type="ChEBI" id="CHEBI:15562"/>
        <dbReference type="ChEBI" id="CHEBI:16947"/>
        <dbReference type="EC" id="4.2.1.3"/>
    </reaction>
</comment>
<dbReference type="Gene3D" id="3.30.499.10">
    <property type="entry name" value="Aconitase, domain 3"/>
    <property type="match status" value="2"/>
</dbReference>
<keyword evidence="15" id="KW-1185">Reference proteome</keyword>
<dbReference type="InterPro" id="IPR000573">
    <property type="entry name" value="AconitaseA/IPMdHydase_ssu_swvl"/>
</dbReference>
<comment type="similarity">
    <text evidence="5 11">Belongs to the aconitase/IPM isomerase family.</text>
</comment>
<evidence type="ECO:0000256" key="4">
    <source>
        <dbReference type="ARBA" id="ARBA00005026"/>
    </source>
</evidence>
<dbReference type="SUPFAM" id="SSF53732">
    <property type="entry name" value="Aconitase iron-sulfur domain"/>
    <property type="match status" value="1"/>
</dbReference>
<dbReference type="GO" id="GO:0003994">
    <property type="term" value="F:aconitate hydratase activity"/>
    <property type="evidence" value="ECO:0007669"/>
    <property type="project" value="UniProtKB-EC"/>
</dbReference>
<feature type="domain" description="Aconitase A/isopropylmalate dehydratase small subunit swivel" evidence="13">
    <location>
        <begin position="682"/>
        <end position="808"/>
    </location>
</feature>
<keyword evidence="7" id="KW-0479">Metal-binding</keyword>
<dbReference type="Pfam" id="PF00330">
    <property type="entry name" value="Aconitase"/>
    <property type="match status" value="1"/>
</dbReference>
<dbReference type="PROSITE" id="PS00450">
    <property type="entry name" value="ACONITASE_1"/>
    <property type="match status" value="1"/>
</dbReference>
<dbReference type="PANTHER" id="PTHR11670">
    <property type="entry name" value="ACONITASE/IRON-RESPONSIVE ELEMENT FAMILY MEMBER"/>
    <property type="match status" value="1"/>
</dbReference>
<evidence type="ECO:0000256" key="1">
    <source>
        <dbReference type="ARBA" id="ARBA00000118"/>
    </source>
</evidence>
<comment type="pathway">
    <text evidence="3">Carbohydrate metabolism; tricarboxylic acid cycle; isocitrate from oxaloacetate: step 2/2.</text>
</comment>
<dbReference type="CDD" id="cd01580">
    <property type="entry name" value="AcnA_IRP_Swivel"/>
    <property type="match status" value="1"/>
</dbReference>
<dbReference type="Gene3D" id="3.20.19.10">
    <property type="entry name" value="Aconitase, domain 4"/>
    <property type="match status" value="1"/>
</dbReference>
<proteinExistence type="inferred from homology"/>
<comment type="pathway">
    <text evidence="4">Organic acid metabolism; propanoate degradation.</text>
</comment>
<dbReference type="InterPro" id="IPR044137">
    <property type="entry name" value="AcnA_IRP_Swivel"/>
</dbReference>
<comment type="caution">
    <text evidence="14">The sequence shown here is derived from an EMBL/GenBank/DDBJ whole genome shotgun (WGS) entry which is preliminary data.</text>
</comment>
<keyword evidence="11 14" id="KW-0456">Lyase</keyword>